<dbReference type="GO" id="GO:0016491">
    <property type="term" value="F:oxidoreductase activity"/>
    <property type="evidence" value="ECO:0007669"/>
    <property type="project" value="InterPro"/>
</dbReference>
<dbReference type="RefSeq" id="WP_189774070.1">
    <property type="nucleotide sequence ID" value="NZ_BNCK01000011.1"/>
</dbReference>
<dbReference type="InterPro" id="IPR000866">
    <property type="entry name" value="AhpC/TSA"/>
</dbReference>
<evidence type="ECO:0000313" key="3">
    <source>
        <dbReference type="Proteomes" id="UP000623842"/>
    </source>
</evidence>
<comment type="caution">
    <text evidence="2">The sequence shown here is derived from an EMBL/GenBank/DDBJ whole genome shotgun (WGS) entry which is preliminary data.</text>
</comment>
<gene>
    <name evidence="2" type="ORF">GCM10017161_38510</name>
</gene>
<dbReference type="Proteomes" id="UP000623842">
    <property type="component" value="Unassembled WGS sequence"/>
</dbReference>
<evidence type="ECO:0000259" key="1">
    <source>
        <dbReference type="PROSITE" id="PS51352"/>
    </source>
</evidence>
<dbReference type="Pfam" id="PF00578">
    <property type="entry name" value="AhpC-TSA"/>
    <property type="match status" value="1"/>
</dbReference>
<dbReference type="SUPFAM" id="SSF52833">
    <property type="entry name" value="Thioredoxin-like"/>
    <property type="match status" value="1"/>
</dbReference>
<name>A0A919EP58_9GAMM</name>
<dbReference type="PANTHER" id="PTHR42852:SF13">
    <property type="entry name" value="PROTEIN DIPZ"/>
    <property type="match status" value="1"/>
</dbReference>
<dbReference type="Gene3D" id="3.40.30.10">
    <property type="entry name" value="Glutaredoxin"/>
    <property type="match status" value="1"/>
</dbReference>
<reference evidence="2" key="1">
    <citation type="journal article" date="2014" name="Int. J. Syst. Evol. Microbiol.">
        <title>Complete genome sequence of Corynebacterium casei LMG S-19264T (=DSM 44701T), isolated from a smear-ripened cheese.</title>
        <authorList>
            <consortium name="US DOE Joint Genome Institute (JGI-PGF)"/>
            <person name="Walter F."/>
            <person name="Albersmeier A."/>
            <person name="Kalinowski J."/>
            <person name="Ruckert C."/>
        </authorList>
    </citation>
    <scope>NUCLEOTIDE SEQUENCE</scope>
    <source>
        <strain evidence="2">KCTC 42731</strain>
    </source>
</reference>
<dbReference type="AlphaFoldDB" id="A0A919EP58"/>
<accession>A0A919EP58</accession>
<organism evidence="2 3">
    <name type="scientific">Thalassotalea marina</name>
    <dbReference type="NCBI Taxonomy" id="1673741"/>
    <lineage>
        <taxon>Bacteria</taxon>
        <taxon>Pseudomonadati</taxon>
        <taxon>Pseudomonadota</taxon>
        <taxon>Gammaproteobacteria</taxon>
        <taxon>Alteromonadales</taxon>
        <taxon>Colwelliaceae</taxon>
        <taxon>Thalassotalea</taxon>
    </lineage>
</organism>
<evidence type="ECO:0000313" key="2">
    <source>
        <dbReference type="EMBL" id="GHG05227.1"/>
    </source>
</evidence>
<dbReference type="CDD" id="cd02966">
    <property type="entry name" value="TlpA_like_family"/>
    <property type="match status" value="1"/>
</dbReference>
<feature type="domain" description="Thioredoxin" evidence="1">
    <location>
        <begin position="37"/>
        <end position="175"/>
    </location>
</feature>
<dbReference type="EMBL" id="BNCK01000011">
    <property type="protein sequence ID" value="GHG05227.1"/>
    <property type="molecule type" value="Genomic_DNA"/>
</dbReference>
<sequence length="178" mass="20236">MLHKAHLTLKIIKQLSRLFIITLVVIALPSKALTQSVDTNISAPDFSTVTLSGDTFTLANFRGNKPVYLFFWATWCPICQREIPRLKAFHQEFSEQIEILAINVGINDNINNVEQYQQKYNLPYALAFDDNSRISELYGVFGTPTQVIIDIDGHIRYQGHQFPHGLEKMLATLATAKR</sequence>
<protein>
    <recommendedName>
        <fullName evidence="1">Thioredoxin domain-containing protein</fullName>
    </recommendedName>
</protein>
<dbReference type="InterPro" id="IPR050553">
    <property type="entry name" value="Thioredoxin_ResA/DsbE_sf"/>
</dbReference>
<dbReference type="PROSITE" id="PS51352">
    <property type="entry name" value="THIOREDOXIN_2"/>
    <property type="match status" value="1"/>
</dbReference>
<dbReference type="InterPro" id="IPR036249">
    <property type="entry name" value="Thioredoxin-like_sf"/>
</dbReference>
<dbReference type="InterPro" id="IPR013766">
    <property type="entry name" value="Thioredoxin_domain"/>
</dbReference>
<proteinExistence type="predicted"/>
<dbReference type="PANTHER" id="PTHR42852">
    <property type="entry name" value="THIOL:DISULFIDE INTERCHANGE PROTEIN DSBE"/>
    <property type="match status" value="1"/>
</dbReference>
<dbReference type="GO" id="GO:0016209">
    <property type="term" value="F:antioxidant activity"/>
    <property type="evidence" value="ECO:0007669"/>
    <property type="project" value="InterPro"/>
</dbReference>
<reference evidence="2" key="2">
    <citation type="submission" date="2020-09" db="EMBL/GenBank/DDBJ databases">
        <authorList>
            <person name="Sun Q."/>
            <person name="Kim S."/>
        </authorList>
    </citation>
    <scope>NUCLEOTIDE SEQUENCE</scope>
    <source>
        <strain evidence="2">KCTC 42731</strain>
    </source>
</reference>
<keyword evidence="3" id="KW-1185">Reference proteome</keyword>